<dbReference type="SUPFAM" id="SSF54909">
    <property type="entry name" value="Dimeric alpha+beta barrel"/>
    <property type="match status" value="1"/>
</dbReference>
<proteinExistence type="predicted"/>
<reference evidence="1 2" key="1">
    <citation type="submission" date="2018-03" db="EMBL/GenBank/DDBJ databases">
        <title>Genomic Encyclopedia of Archaeal and Bacterial Type Strains, Phase II (KMG-II): from individual species to whole genera.</title>
        <authorList>
            <person name="Goeker M."/>
        </authorList>
    </citation>
    <scope>NUCLEOTIDE SEQUENCE [LARGE SCALE GENOMIC DNA]</scope>
    <source>
        <strain evidence="1 2">DSM 29328</strain>
    </source>
</reference>
<gene>
    <name evidence="1" type="ORF">CLV78_10343</name>
</gene>
<evidence type="ECO:0000313" key="1">
    <source>
        <dbReference type="EMBL" id="PRY24179.1"/>
    </source>
</evidence>
<organism evidence="1 2">
    <name type="scientific">Aliiruegeria haliotis</name>
    <dbReference type="NCBI Taxonomy" id="1280846"/>
    <lineage>
        <taxon>Bacteria</taxon>
        <taxon>Pseudomonadati</taxon>
        <taxon>Pseudomonadota</taxon>
        <taxon>Alphaproteobacteria</taxon>
        <taxon>Rhodobacterales</taxon>
        <taxon>Roseobacteraceae</taxon>
        <taxon>Aliiruegeria</taxon>
    </lineage>
</organism>
<protein>
    <recommendedName>
        <fullName evidence="3">YCII-related domain-containing protein</fullName>
    </recommendedName>
</protein>
<dbReference type="OrthoDB" id="5117987at2"/>
<name>A0A2T0RSK2_9RHOB</name>
<sequence length="104" mass="11089">MPKFVFAYHGGKQPETEEEGAQVMAEWQAWFTEMGDAVLDGGNPVGQSWTVKKDGVEEYGGANPLSGYTLVQAPDMVTATGYAKNCPMVKDGSGTVEVAEAIPM</sequence>
<dbReference type="InterPro" id="IPR011008">
    <property type="entry name" value="Dimeric_a/b-barrel"/>
</dbReference>
<keyword evidence="2" id="KW-1185">Reference proteome</keyword>
<dbReference type="Proteomes" id="UP000239480">
    <property type="component" value="Unassembled WGS sequence"/>
</dbReference>
<comment type="caution">
    <text evidence="1">The sequence shown here is derived from an EMBL/GenBank/DDBJ whole genome shotgun (WGS) entry which is preliminary data.</text>
</comment>
<dbReference type="RefSeq" id="WP_106204567.1">
    <property type="nucleotide sequence ID" value="NZ_PVTD01000003.1"/>
</dbReference>
<dbReference type="EMBL" id="PVTD01000003">
    <property type="protein sequence ID" value="PRY24179.1"/>
    <property type="molecule type" value="Genomic_DNA"/>
</dbReference>
<evidence type="ECO:0008006" key="3">
    <source>
        <dbReference type="Google" id="ProtNLM"/>
    </source>
</evidence>
<evidence type="ECO:0000313" key="2">
    <source>
        <dbReference type="Proteomes" id="UP000239480"/>
    </source>
</evidence>
<accession>A0A2T0RSK2</accession>
<dbReference type="Gene3D" id="3.30.70.1060">
    <property type="entry name" value="Dimeric alpha+beta barrel"/>
    <property type="match status" value="1"/>
</dbReference>
<dbReference type="AlphaFoldDB" id="A0A2T0RSK2"/>